<dbReference type="Pfam" id="PF13405">
    <property type="entry name" value="EF-hand_6"/>
    <property type="match status" value="1"/>
</dbReference>
<dbReference type="SMART" id="SM00054">
    <property type="entry name" value="EFh"/>
    <property type="match status" value="2"/>
</dbReference>
<dbReference type="GO" id="GO:0009791">
    <property type="term" value="P:post-embryonic development"/>
    <property type="evidence" value="ECO:0007669"/>
    <property type="project" value="UniProtKB-ARBA"/>
</dbReference>
<keyword evidence="2" id="KW-0677">Repeat</keyword>
<dbReference type="PANTHER" id="PTHR23049">
    <property type="entry name" value="MYOSIN REGULATORY LIGHT CHAIN 2"/>
    <property type="match status" value="1"/>
</dbReference>
<sequence>MADKEKKIKKKKKEETSEAPAAAPAPAAETRSSSKGSSKKAKRSGSNVFSMFSQNQVAEFKEAFQLMDHDKDGIISKEDLRATFDAVGKIANDKELDEMVREAPGPINFTQLLGLFGSRMADSGGTDDDDVVVAAFKSFDENGFIDGEKFRHALMTWGDKFTGKEVDDAYDAIDVDDRGRIDTQGLITLLTSAADEEGEGEAA</sequence>
<dbReference type="InterPro" id="IPR050403">
    <property type="entry name" value="Myosin_RLC"/>
</dbReference>
<feature type="region of interest" description="Disordered" evidence="4">
    <location>
        <begin position="1"/>
        <end position="46"/>
    </location>
</feature>
<keyword evidence="1" id="KW-0479">Metal-binding</keyword>
<dbReference type="AlphaFoldDB" id="A0A6J2XHZ2"/>
<dbReference type="GO" id="GO:0005509">
    <property type="term" value="F:calcium ion binding"/>
    <property type="evidence" value="ECO:0007669"/>
    <property type="project" value="InterPro"/>
</dbReference>
<dbReference type="InterPro" id="IPR011992">
    <property type="entry name" value="EF-hand-dom_pair"/>
</dbReference>
<feature type="compositionally biased region" description="Low complexity" evidence="4">
    <location>
        <begin position="18"/>
        <end position="36"/>
    </location>
</feature>
<dbReference type="OrthoDB" id="429467at2759"/>
<accession>A0A6J2XHZ2</accession>
<dbReference type="InterPro" id="IPR002048">
    <property type="entry name" value="EF_hand_dom"/>
</dbReference>
<dbReference type="RefSeq" id="XP_030750309.1">
    <property type="nucleotide sequence ID" value="XM_030894449.1"/>
</dbReference>
<dbReference type="SUPFAM" id="SSF47473">
    <property type="entry name" value="EF-hand"/>
    <property type="match status" value="1"/>
</dbReference>
<dbReference type="PROSITE" id="PS00018">
    <property type="entry name" value="EF_HAND_1"/>
    <property type="match status" value="1"/>
</dbReference>
<dbReference type="GeneID" id="115878091"/>
<evidence type="ECO:0000256" key="4">
    <source>
        <dbReference type="SAM" id="MobiDB-lite"/>
    </source>
</evidence>
<dbReference type="InterPro" id="IPR018247">
    <property type="entry name" value="EF_Hand_1_Ca_BS"/>
</dbReference>
<keyword evidence="6" id="KW-1185">Reference proteome</keyword>
<reference evidence="7" key="1">
    <citation type="submission" date="2025-08" db="UniProtKB">
        <authorList>
            <consortium name="RefSeq"/>
        </authorList>
    </citation>
    <scope>IDENTIFICATION</scope>
    <source>
        <tissue evidence="7">Gonads</tissue>
    </source>
</reference>
<evidence type="ECO:0000313" key="6">
    <source>
        <dbReference type="Proteomes" id="UP000504635"/>
    </source>
</evidence>
<organism evidence="6 7">
    <name type="scientific">Sitophilus oryzae</name>
    <name type="common">Rice weevil</name>
    <name type="synonym">Curculio oryzae</name>
    <dbReference type="NCBI Taxonomy" id="7048"/>
    <lineage>
        <taxon>Eukaryota</taxon>
        <taxon>Metazoa</taxon>
        <taxon>Ecdysozoa</taxon>
        <taxon>Arthropoda</taxon>
        <taxon>Hexapoda</taxon>
        <taxon>Insecta</taxon>
        <taxon>Pterygota</taxon>
        <taxon>Neoptera</taxon>
        <taxon>Endopterygota</taxon>
        <taxon>Coleoptera</taxon>
        <taxon>Polyphaga</taxon>
        <taxon>Cucujiformia</taxon>
        <taxon>Curculionidae</taxon>
        <taxon>Dryophthorinae</taxon>
        <taxon>Sitophilus</taxon>
    </lineage>
</organism>
<dbReference type="Gene3D" id="1.10.238.10">
    <property type="entry name" value="EF-hand"/>
    <property type="match status" value="2"/>
</dbReference>
<dbReference type="FunFam" id="1.10.238.10:FF:000007">
    <property type="entry name" value="Putative myosin regulatory light chain sqh"/>
    <property type="match status" value="1"/>
</dbReference>
<proteinExistence type="predicted"/>
<dbReference type="PROSITE" id="PS50222">
    <property type="entry name" value="EF_HAND_2"/>
    <property type="match status" value="1"/>
</dbReference>
<dbReference type="KEGG" id="soy:115878091"/>
<evidence type="ECO:0000256" key="2">
    <source>
        <dbReference type="ARBA" id="ARBA00022737"/>
    </source>
</evidence>
<gene>
    <name evidence="7" type="primary">LOC115878091</name>
</gene>
<evidence type="ECO:0000313" key="7">
    <source>
        <dbReference type="RefSeq" id="XP_030750309.1"/>
    </source>
</evidence>
<evidence type="ECO:0000256" key="1">
    <source>
        <dbReference type="ARBA" id="ARBA00022723"/>
    </source>
</evidence>
<dbReference type="Proteomes" id="UP000504635">
    <property type="component" value="Unplaced"/>
</dbReference>
<dbReference type="FunCoup" id="A0A6J2XHZ2">
    <property type="interactions" value="12"/>
</dbReference>
<dbReference type="InParanoid" id="A0A6J2XHZ2"/>
<evidence type="ECO:0000256" key="3">
    <source>
        <dbReference type="ARBA" id="ARBA00022837"/>
    </source>
</evidence>
<evidence type="ECO:0000259" key="5">
    <source>
        <dbReference type="PROSITE" id="PS50222"/>
    </source>
</evidence>
<feature type="domain" description="EF-hand" evidence="5">
    <location>
        <begin position="55"/>
        <end position="90"/>
    </location>
</feature>
<keyword evidence="3" id="KW-0106">Calcium</keyword>
<name>A0A6J2XHZ2_SITOR</name>
<protein>
    <submittedName>
        <fullName evidence="7">Myosin regulatory light chain 2-like</fullName>
    </submittedName>
</protein>